<dbReference type="RefSeq" id="WP_206869547.1">
    <property type="nucleotide sequence ID" value="NZ_BMBA01000001.1"/>
</dbReference>
<dbReference type="InterPro" id="IPR051201">
    <property type="entry name" value="Chloro_Bact_Ser_Proteases"/>
</dbReference>
<dbReference type="Proteomes" id="UP000663802">
    <property type="component" value="Unassembled WGS sequence"/>
</dbReference>
<dbReference type="PANTHER" id="PTHR43343:SF3">
    <property type="entry name" value="PROTEASE DO-LIKE 8, CHLOROPLASTIC"/>
    <property type="match status" value="1"/>
</dbReference>
<comment type="caution">
    <text evidence="7">The sequence shown here is derived from an EMBL/GenBank/DDBJ whole genome shotgun (WGS) entry which is preliminary data.</text>
</comment>
<dbReference type="Pfam" id="PF13365">
    <property type="entry name" value="Trypsin_2"/>
    <property type="match status" value="1"/>
</dbReference>
<evidence type="ECO:0000256" key="4">
    <source>
        <dbReference type="SAM" id="MobiDB-lite"/>
    </source>
</evidence>
<evidence type="ECO:0000256" key="5">
    <source>
        <dbReference type="SAM" id="Phobius"/>
    </source>
</evidence>
<dbReference type="SUPFAM" id="SSF50156">
    <property type="entry name" value="PDZ domain-like"/>
    <property type="match status" value="1"/>
</dbReference>
<keyword evidence="5" id="KW-0812">Transmembrane</keyword>
<proteinExistence type="inferred from homology"/>
<dbReference type="InterPro" id="IPR009003">
    <property type="entry name" value="Peptidase_S1_PA"/>
</dbReference>
<dbReference type="PRINTS" id="PR00834">
    <property type="entry name" value="PROTEASES2C"/>
</dbReference>
<keyword evidence="3" id="KW-0378">Hydrolase</keyword>
<accession>A0ABQ1E9F2</accession>
<keyword evidence="5" id="KW-0472">Membrane</keyword>
<protein>
    <submittedName>
        <fullName evidence="7">Type I deoxyribonuclease HsdR</fullName>
    </submittedName>
</protein>
<evidence type="ECO:0000313" key="7">
    <source>
        <dbReference type="EMBL" id="GFZ31361.1"/>
    </source>
</evidence>
<evidence type="ECO:0000259" key="6">
    <source>
        <dbReference type="PROSITE" id="PS50106"/>
    </source>
</evidence>
<evidence type="ECO:0000256" key="3">
    <source>
        <dbReference type="ARBA" id="ARBA00022801"/>
    </source>
</evidence>
<name>A0ABQ1E9F2_9CLOT</name>
<evidence type="ECO:0000256" key="1">
    <source>
        <dbReference type="ARBA" id="ARBA00010541"/>
    </source>
</evidence>
<dbReference type="Gene3D" id="2.30.42.10">
    <property type="match status" value="1"/>
</dbReference>
<dbReference type="EMBL" id="BMBA01000001">
    <property type="protein sequence ID" value="GFZ31361.1"/>
    <property type="molecule type" value="Genomic_DNA"/>
</dbReference>
<dbReference type="InterPro" id="IPR001478">
    <property type="entry name" value="PDZ"/>
</dbReference>
<comment type="similarity">
    <text evidence="1">Belongs to the peptidase S1C family.</text>
</comment>
<evidence type="ECO:0000313" key="8">
    <source>
        <dbReference type="Proteomes" id="UP000663802"/>
    </source>
</evidence>
<gene>
    <name evidence="7" type="ORF">CSC2_18870</name>
</gene>
<organism evidence="7 8">
    <name type="scientific">Clostridium zeae</name>
    <dbReference type="NCBI Taxonomy" id="2759022"/>
    <lineage>
        <taxon>Bacteria</taxon>
        <taxon>Bacillati</taxon>
        <taxon>Bacillota</taxon>
        <taxon>Clostridia</taxon>
        <taxon>Eubacteriales</taxon>
        <taxon>Clostridiaceae</taxon>
        <taxon>Clostridium</taxon>
    </lineage>
</organism>
<dbReference type="PROSITE" id="PS50106">
    <property type="entry name" value="PDZ"/>
    <property type="match status" value="1"/>
</dbReference>
<feature type="region of interest" description="Disordered" evidence="4">
    <location>
        <begin position="1"/>
        <end position="40"/>
    </location>
</feature>
<dbReference type="SUPFAM" id="SSF50494">
    <property type="entry name" value="Trypsin-like serine proteases"/>
    <property type="match status" value="1"/>
</dbReference>
<dbReference type="Pfam" id="PF13180">
    <property type="entry name" value="PDZ_2"/>
    <property type="match status" value="1"/>
</dbReference>
<feature type="compositionally biased region" description="Low complexity" evidence="4">
    <location>
        <begin position="19"/>
        <end position="40"/>
    </location>
</feature>
<keyword evidence="8" id="KW-1185">Reference proteome</keyword>
<reference evidence="7 8" key="1">
    <citation type="journal article" date="2021" name="Int. J. Syst. Evol. Microbiol.">
        <title>Clostridium zeae sp. nov., isolated from corn silage.</title>
        <authorList>
            <person name="Kobayashi H."/>
            <person name="Tanizawa Y."/>
            <person name="Yagura M."/>
            <person name="Sakamoto M."/>
            <person name="Ohkuma M."/>
            <person name="Tohno M."/>
        </authorList>
    </citation>
    <scope>NUCLEOTIDE SEQUENCE [LARGE SCALE GENOMIC DNA]</scope>
    <source>
        <strain evidence="7 8">CSC2</strain>
    </source>
</reference>
<keyword evidence="5" id="KW-1133">Transmembrane helix</keyword>
<evidence type="ECO:0000256" key="2">
    <source>
        <dbReference type="ARBA" id="ARBA00022670"/>
    </source>
</evidence>
<dbReference type="InterPro" id="IPR043504">
    <property type="entry name" value="Peptidase_S1_PA_chymotrypsin"/>
</dbReference>
<sequence>MDNFNDDFNNENKNKFTDDLNNTSSYNNFDNNLEGNSNSTYDNNYNNTNDQSFVFVNNDEQKQINKPVTNWQTVEYTQPINDNVPKKRKGRGKVAALIAGALVCAVIGGGVGAGTLYYLQKGNGGLATSANGGTTIKNVTYDPPKFPTSTTAMSVTDVVKKVSPAVVTVSTKSVVSSQNFFGQQQQQQQEGVGTGFIINEQGYILTNYHVVSGATQVKVTLSDGKELNAKVLNYDANQDLAVVKVTDSFKVPAVAELGDSDAIQSGEEVIAIGNPLGKEFVGTVTKGIVSSTARTIDISGTKATYIQTDAAINPGNSGGPLINSKGQVIGINTAKTSETGVEGIGFAIPINHAKDSLDSLSKPKIVIGIGVKNVTDEDSKAYNLPVGVYVTSISDFSSAEKAGIQTGDVITKFEGKQVKTIDELNKLRDAHKAGDKVSITVVRDGKEVNLQLTLQTQ</sequence>
<dbReference type="InterPro" id="IPR001940">
    <property type="entry name" value="Peptidase_S1C"/>
</dbReference>
<dbReference type="InterPro" id="IPR036034">
    <property type="entry name" value="PDZ_sf"/>
</dbReference>
<feature type="transmembrane region" description="Helical" evidence="5">
    <location>
        <begin position="94"/>
        <end position="119"/>
    </location>
</feature>
<keyword evidence="2" id="KW-0645">Protease</keyword>
<dbReference type="SMART" id="SM00228">
    <property type="entry name" value="PDZ"/>
    <property type="match status" value="1"/>
</dbReference>
<feature type="domain" description="PDZ" evidence="6">
    <location>
        <begin position="347"/>
        <end position="445"/>
    </location>
</feature>
<dbReference type="Gene3D" id="2.40.10.10">
    <property type="entry name" value="Trypsin-like serine proteases"/>
    <property type="match status" value="2"/>
</dbReference>
<dbReference type="PANTHER" id="PTHR43343">
    <property type="entry name" value="PEPTIDASE S12"/>
    <property type="match status" value="1"/>
</dbReference>